<dbReference type="OrthoDB" id="443682at2759"/>
<dbReference type="RefSeq" id="XP_018997769.1">
    <property type="nucleotide sequence ID" value="XM_019133064.1"/>
</dbReference>
<proteinExistence type="predicted"/>
<feature type="compositionally biased region" description="Basic and acidic residues" evidence="1">
    <location>
        <begin position="64"/>
        <end position="77"/>
    </location>
</feature>
<dbReference type="InterPro" id="IPR038765">
    <property type="entry name" value="Papain-like_cys_pep_sf"/>
</dbReference>
<reference evidence="3 4" key="1">
    <citation type="submission" date="2016-06" db="EMBL/GenBank/DDBJ databases">
        <title>Evolution of pathogenesis and genome organization in the Tremellales.</title>
        <authorList>
            <person name="Cuomo C."/>
            <person name="Litvintseva A."/>
            <person name="Heitman J."/>
            <person name="Chen Y."/>
            <person name="Sun S."/>
            <person name="Springer D."/>
            <person name="Dromer F."/>
            <person name="Young S."/>
            <person name="Zeng Q."/>
            <person name="Chapman S."/>
            <person name="Gujja S."/>
            <person name="Saif S."/>
            <person name="Birren B."/>
        </authorList>
    </citation>
    <scope>NUCLEOTIDE SEQUENCE [LARGE SCALE GENOMIC DNA]</scope>
    <source>
        <strain evidence="3 4">CBS 6039</strain>
    </source>
</reference>
<evidence type="ECO:0000259" key="2">
    <source>
        <dbReference type="Pfam" id="PF00443"/>
    </source>
</evidence>
<feature type="compositionally biased region" description="Acidic residues" evidence="1">
    <location>
        <begin position="720"/>
        <end position="731"/>
    </location>
</feature>
<dbReference type="EMBL" id="AWGJ01000001">
    <property type="protein sequence ID" value="ODN83966.1"/>
    <property type="molecule type" value="Genomic_DNA"/>
</dbReference>
<dbReference type="STRING" id="1295533.A0A1E3I7Z9"/>
<keyword evidence="4" id="KW-1185">Reference proteome</keyword>
<dbReference type="CDD" id="cd02257">
    <property type="entry name" value="Peptidase_C19"/>
    <property type="match status" value="1"/>
</dbReference>
<evidence type="ECO:0000313" key="4">
    <source>
        <dbReference type="Proteomes" id="UP000094065"/>
    </source>
</evidence>
<accession>A0A1E3I7Z9</accession>
<name>A0A1E3I7Z9_9TREE</name>
<feature type="compositionally biased region" description="Acidic residues" evidence="1">
    <location>
        <begin position="691"/>
        <end position="703"/>
    </location>
</feature>
<feature type="compositionally biased region" description="Polar residues" evidence="1">
    <location>
        <begin position="660"/>
        <end position="672"/>
    </location>
</feature>
<feature type="compositionally biased region" description="Polar residues" evidence="1">
    <location>
        <begin position="178"/>
        <end position="197"/>
    </location>
</feature>
<dbReference type="PROSITE" id="PS50330">
    <property type="entry name" value="UIM"/>
    <property type="match status" value="1"/>
</dbReference>
<dbReference type="GO" id="GO:0004843">
    <property type="term" value="F:cysteine-type deubiquitinase activity"/>
    <property type="evidence" value="ECO:0007669"/>
    <property type="project" value="InterPro"/>
</dbReference>
<dbReference type="AlphaFoldDB" id="A0A1E3I7Z9"/>
<sequence length="775" mass="83709">MSASSETLESLLAMGIEPVLAREAASRFHTADAAVNWCFGDGADWKPEAAREPTPGYSTSFNPRHSEGTSIQHREVVEVADSPAASPKPSRSQFASNNPFRTSPSVPARPTTSTTLAAPGSSAHEAISVDDEDEELKKAIALSQGQGQEQEGRGRADGGPPPPSPSGVGDGPDITSLFGPSTKENNGNMSLVPSGQNDHGRSKEDAEMDKAIMDSLMTASFHSASAQQEKDKPVPKQRQEGAPVVFYSESGKYTPLAHILQAYGAIRELREIYHRVALPTSDSVVEPRIESLAGLFDKNDLDAQSFTDADGVIKSATDGASITLLPPLGSALEFHEMMADEFSLHIKVKTEESTGEEKELYRQYSRAFETTLTSAQTSQASYVQLRKGPAGYDIYTQLGNLFWPPSSSSSEDVGLSIIEPADILFVGLGYAAEAKMGELWKLDKEVVLDRFLERNKLWAANRRGLQGVAEGDLRRGEEKMEKLLKHEGNDTLESLGRLLKHLDTTITSSKSSRAQSQQILRDKVSTVHEALKARKESLEVELEGHRKAASAGAFDTDDPEYLQHVYDLKAILFHDGALVGNDHLYVYVKGDDGRWWKIKEHECTEVSWEAIRDDRTGIWMEGGPYALVYVRTSPRPLSPSSSSAANDTTTSTQLHSTLQVDISSGNSSTDSLGLSLGESAPTPSALSEGGKEEEEEQLIDFGDDTSPVEGKGDEKGGNEDLVDIVMGEEGDGSNLGKGGKGTLWEGAGENDEEEVGRKEEKSAGAEAADEDTLMS</sequence>
<organism evidence="3 4">
    <name type="scientific">Cryptococcus amylolentus CBS 6039</name>
    <dbReference type="NCBI Taxonomy" id="1295533"/>
    <lineage>
        <taxon>Eukaryota</taxon>
        <taxon>Fungi</taxon>
        <taxon>Dikarya</taxon>
        <taxon>Basidiomycota</taxon>
        <taxon>Agaricomycotina</taxon>
        <taxon>Tremellomycetes</taxon>
        <taxon>Tremellales</taxon>
        <taxon>Cryptococcaceae</taxon>
        <taxon>Cryptococcus</taxon>
    </lineage>
</organism>
<comment type="caution">
    <text evidence="3">The sequence shown here is derived from an EMBL/GenBank/DDBJ whole genome shotgun (WGS) entry which is preliminary data.</text>
</comment>
<dbReference type="GeneID" id="30151314"/>
<evidence type="ECO:0000256" key="1">
    <source>
        <dbReference type="SAM" id="MobiDB-lite"/>
    </source>
</evidence>
<feature type="region of interest" description="Disordered" evidence="1">
    <location>
        <begin position="46"/>
        <end position="205"/>
    </location>
</feature>
<evidence type="ECO:0000313" key="3">
    <source>
        <dbReference type="EMBL" id="ODN83966.1"/>
    </source>
</evidence>
<dbReference type="InterPro" id="IPR001394">
    <property type="entry name" value="Peptidase_C19_UCH"/>
</dbReference>
<dbReference type="Gene3D" id="3.90.70.10">
    <property type="entry name" value="Cysteine proteinases"/>
    <property type="match status" value="1"/>
</dbReference>
<gene>
    <name evidence="3" type="ORF">L202_00005</name>
</gene>
<dbReference type="InterPro" id="IPR003903">
    <property type="entry name" value="UIM_dom"/>
</dbReference>
<feature type="domain" description="Peptidase C19 ubiquitin carboxyl-terminal hydrolase" evidence="2">
    <location>
        <begin position="504"/>
        <end position="629"/>
    </location>
</feature>
<dbReference type="SUPFAM" id="SSF54001">
    <property type="entry name" value="Cysteine proteinases"/>
    <property type="match status" value="1"/>
</dbReference>
<feature type="compositionally biased region" description="Polar residues" evidence="1">
    <location>
        <begin position="89"/>
        <end position="116"/>
    </location>
</feature>
<protein>
    <recommendedName>
        <fullName evidence="2">Peptidase C19 ubiquitin carboxyl-terminal hydrolase domain-containing protein</fullName>
    </recommendedName>
</protein>
<dbReference type="Proteomes" id="UP000094065">
    <property type="component" value="Unassembled WGS sequence"/>
</dbReference>
<dbReference type="Pfam" id="PF00443">
    <property type="entry name" value="UCH"/>
    <property type="match status" value="1"/>
</dbReference>
<dbReference type="GO" id="GO:0016579">
    <property type="term" value="P:protein deubiquitination"/>
    <property type="evidence" value="ECO:0007669"/>
    <property type="project" value="InterPro"/>
</dbReference>
<feature type="region of interest" description="Disordered" evidence="1">
    <location>
        <begin position="660"/>
        <end position="775"/>
    </location>
</feature>